<evidence type="ECO:0000313" key="1">
    <source>
        <dbReference type="EMBL" id="KKK95752.1"/>
    </source>
</evidence>
<name>A0A0F8ZPE7_9ZZZZ</name>
<reference evidence="1" key="1">
    <citation type="journal article" date="2015" name="Nature">
        <title>Complex archaea that bridge the gap between prokaryotes and eukaryotes.</title>
        <authorList>
            <person name="Spang A."/>
            <person name="Saw J.H."/>
            <person name="Jorgensen S.L."/>
            <person name="Zaremba-Niedzwiedzka K."/>
            <person name="Martijn J."/>
            <person name="Lind A.E."/>
            <person name="van Eijk R."/>
            <person name="Schleper C."/>
            <person name="Guy L."/>
            <person name="Ettema T.J."/>
        </authorList>
    </citation>
    <scope>NUCLEOTIDE SEQUENCE</scope>
</reference>
<dbReference type="AlphaFoldDB" id="A0A0F8ZPE7"/>
<comment type="caution">
    <text evidence="1">The sequence shown here is derived from an EMBL/GenBank/DDBJ whole genome shotgun (WGS) entry which is preliminary data.</text>
</comment>
<protein>
    <submittedName>
        <fullName evidence="1">Uncharacterized protein</fullName>
    </submittedName>
</protein>
<sequence>MAGVIRASHPGNTYLHTWQLSTSDATGDSINHPGASDRTIQFVANTAGGAIVIMEGSHDGSTWFTLTDGQGNAISFTDSGGEMIAENMLFYRPRLSVGGSGADWTVLLFSRSTMR</sequence>
<proteinExistence type="predicted"/>
<accession>A0A0F8ZPE7</accession>
<gene>
    <name evidence="1" type="ORF">LCGC14_2669650</name>
</gene>
<dbReference type="EMBL" id="LAZR01046773">
    <property type="protein sequence ID" value="KKK95752.1"/>
    <property type="molecule type" value="Genomic_DNA"/>
</dbReference>
<organism evidence="1">
    <name type="scientific">marine sediment metagenome</name>
    <dbReference type="NCBI Taxonomy" id="412755"/>
    <lineage>
        <taxon>unclassified sequences</taxon>
        <taxon>metagenomes</taxon>
        <taxon>ecological metagenomes</taxon>
    </lineage>
</organism>